<evidence type="ECO:0000313" key="4">
    <source>
        <dbReference type="Proteomes" id="UP000054018"/>
    </source>
</evidence>
<evidence type="ECO:0000313" key="3">
    <source>
        <dbReference type="EMBL" id="KIK24771.1"/>
    </source>
</evidence>
<dbReference type="Proteomes" id="UP000054018">
    <property type="component" value="Unassembled WGS sequence"/>
</dbReference>
<dbReference type="AlphaFoldDB" id="A0A0C9Z6C1"/>
<accession>A0A0C9Z6C1</accession>
<gene>
    <name evidence="3" type="ORF">PISMIDRAFT_677865</name>
</gene>
<feature type="compositionally biased region" description="Low complexity" evidence="1">
    <location>
        <begin position="151"/>
        <end position="169"/>
    </location>
</feature>
<evidence type="ECO:0000259" key="2">
    <source>
        <dbReference type="PROSITE" id="PS50004"/>
    </source>
</evidence>
<dbReference type="InterPro" id="IPR035892">
    <property type="entry name" value="C2_domain_sf"/>
</dbReference>
<organism evidence="3 4">
    <name type="scientific">Pisolithus microcarpus 441</name>
    <dbReference type="NCBI Taxonomy" id="765257"/>
    <lineage>
        <taxon>Eukaryota</taxon>
        <taxon>Fungi</taxon>
        <taxon>Dikarya</taxon>
        <taxon>Basidiomycota</taxon>
        <taxon>Agaricomycotina</taxon>
        <taxon>Agaricomycetes</taxon>
        <taxon>Agaricomycetidae</taxon>
        <taxon>Boletales</taxon>
        <taxon>Sclerodermatineae</taxon>
        <taxon>Pisolithaceae</taxon>
        <taxon>Pisolithus</taxon>
    </lineage>
</organism>
<dbReference type="InterPro" id="IPR000008">
    <property type="entry name" value="C2_dom"/>
</dbReference>
<name>A0A0C9Z6C1_9AGAM</name>
<dbReference type="PROSITE" id="PS50004">
    <property type="entry name" value="C2"/>
    <property type="match status" value="1"/>
</dbReference>
<dbReference type="OrthoDB" id="2668009at2759"/>
<sequence>MASSTEKQNQATREVCVQISGIKASGLPAKVGFFSGLFYIRVKSDGVAKKTRTTKYTKNGGDFVATWEENIMFSAPESSKVQIEVFARRFFLSYKLIKKTESKESLADLLVHADTPVELELLEEGHAAGRLIFRICKNDPGAGNTNLESFTSPPTSPISLPSPTSNTSPHDVPPSTSGE</sequence>
<reference evidence="4" key="2">
    <citation type="submission" date="2015-01" db="EMBL/GenBank/DDBJ databases">
        <title>Evolutionary Origins and Diversification of the Mycorrhizal Mutualists.</title>
        <authorList>
            <consortium name="DOE Joint Genome Institute"/>
            <consortium name="Mycorrhizal Genomics Consortium"/>
            <person name="Kohler A."/>
            <person name="Kuo A."/>
            <person name="Nagy L.G."/>
            <person name="Floudas D."/>
            <person name="Copeland A."/>
            <person name="Barry K.W."/>
            <person name="Cichocki N."/>
            <person name="Veneault-Fourrey C."/>
            <person name="LaButti K."/>
            <person name="Lindquist E.A."/>
            <person name="Lipzen A."/>
            <person name="Lundell T."/>
            <person name="Morin E."/>
            <person name="Murat C."/>
            <person name="Riley R."/>
            <person name="Ohm R."/>
            <person name="Sun H."/>
            <person name="Tunlid A."/>
            <person name="Henrissat B."/>
            <person name="Grigoriev I.V."/>
            <person name="Hibbett D.S."/>
            <person name="Martin F."/>
        </authorList>
    </citation>
    <scope>NUCLEOTIDE SEQUENCE [LARGE SCALE GENOMIC DNA]</scope>
    <source>
        <strain evidence="4">441</strain>
    </source>
</reference>
<reference evidence="3 4" key="1">
    <citation type="submission" date="2014-04" db="EMBL/GenBank/DDBJ databases">
        <authorList>
            <consortium name="DOE Joint Genome Institute"/>
            <person name="Kuo A."/>
            <person name="Kohler A."/>
            <person name="Costa M.D."/>
            <person name="Nagy L.G."/>
            <person name="Floudas D."/>
            <person name="Copeland A."/>
            <person name="Barry K.W."/>
            <person name="Cichocki N."/>
            <person name="Veneault-Fourrey C."/>
            <person name="LaButti K."/>
            <person name="Lindquist E.A."/>
            <person name="Lipzen A."/>
            <person name="Lundell T."/>
            <person name="Morin E."/>
            <person name="Murat C."/>
            <person name="Sun H."/>
            <person name="Tunlid A."/>
            <person name="Henrissat B."/>
            <person name="Grigoriev I.V."/>
            <person name="Hibbett D.S."/>
            <person name="Martin F."/>
            <person name="Nordberg H.P."/>
            <person name="Cantor M.N."/>
            <person name="Hua S.X."/>
        </authorList>
    </citation>
    <scope>NUCLEOTIDE SEQUENCE [LARGE SCALE GENOMIC DNA]</scope>
    <source>
        <strain evidence="3 4">441</strain>
    </source>
</reference>
<proteinExistence type="predicted"/>
<feature type="domain" description="C2" evidence="2">
    <location>
        <begin position="1"/>
        <end position="121"/>
    </location>
</feature>
<evidence type="ECO:0000256" key="1">
    <source>
        <dbReference type="SAM" id="MobiDB-lite"/>
    </source>
</evidence>
<dbReference type="EMBL" id="KN833713">
    <property type="protein sequence ID" value="KIK24771.1"/>
    <property type="molecule type" value="Genomic_DNA"/>
</dbReference>
<feature type="region of interest" description="Disordered" evidence="1">
    <location>
        <begin position="143"/>
        <end position="179"/>
    </location>
</feature>
<dbReference type="Gene3D" id="2.60.40.150">
    <property type="entry name" value="C2 domain"/>
    <property type="match status" value="1"/>
</dbReference>
<dbReference type="HOGENOM" id="CLU_1548235_0_0_1"/>
<keyword evidence="4" id="KW-1185">Reference proteome</keyword>
<protein>
    <recommendedName>
        <fullName evidence="2">C2 domain-containing protein</fullName>
    </recommendedName>
</protein>